<dbReference type="InterPro" id="IPR018958">
    <property type="entry name" value="Knr4/Smi1-like_dom"/>
</dbReference>
<dbReference type="EMBL" id="VLPK01000001">
    <property type="protein sequence ID" value="TSJ44341.1"/>
    <property type="molecule type" value="Genomic_DNA"/>
</dbReference>
<dbReference type="Pfam" id="PF09346">
    <property type="entry name" value="SMI1_KNR4"/>
    <property type="match status" value="1"/>
</dbReference>
<dbReference type="AlphaFoldDB" id="A0A556MWP6"/>
<keyword evidence="3" id="KW-1185">Reference proteome</keyword>
<dbReference type="InterPro" id="IPR037883">
    <property type="entry name" value="Knr4/Smi1-like_sf"/>
</dbReference>
<proteinExistence type="predicted"/>
<comment type="caution">
    <text evidence="2">The sequence shown here is derived from an EMBL/GenBank/DDBJ whole genome shotgun (WGS) entry which is preliminary data.</text>
</comment>
<sequence>MNNKNTDAQELAISDSDILEINHNIKDSGYLKFITVSNGGFFFDNSLQIYSVNNIPDFRSIYAINEVIKRAYSSIIKDDFFFAQEIFGNQFGFTSNGIVFLNIETGERNIIASDFDDWINVLKSDLNFLTGKNIIQSWNNANESIDYNERLCPKKPFVIGGDYKVENLYPSVFPKYLLLNANIASQIFNLPDGTAVKLNIKS</sequence>
<evidence type="ECO:0000313" key="3">
    <source>
        <dbReference type="Proteomes" id="UP000318733"/>
    </source>
</evidence>
<accession>A0A556MWP6</accession>
<gene>
    <name evidence="2" type="ORF">FO440_09235</name>
</gene>
<reference evidence="2 3" key="1">
    <citation type="submission" date="2019-07" db="EMBL/GenBank/DDBJ databases">
        <authorList>
            <person name="Huq M.A."/>
        </authorList>
    </citation>
    <scope>NUCLEOTIDE SEQUENCE [LARGE SCALE GENOMIC DNA]</scope>
    <source>
        <strain evidence="2 3">MAH-19</strain>
    </source>
</reference>
<dbReference type="Gene3D" id="3.40.1580.10">
    <property type="entry name" value="SMI1/KNR4-like"/>
    <property type="match status" value="1"/>
</dbReference>
<dbReference type="RefSeq" id="WP_144247902.1">
    <property type="nucleotide sequence ID" value="NZ_VLPK01000001.1"/>
</dbReference>
<evidence type="ECO:0000259" key="1">
    <source>
        <dbReference type="Pfam" id="PF09346"/>
    </source>
</evidence>
<dbReference type="SUPFAM" id="SSF160631">
    <property type="entry name" value="SMI1/KNR4-like"/>
    <property type="match status" value="1"/>
</dbReference>
<name>A0A556MWP6_9SPHI</name>
<protein>
    <submittedName>
        <fullName evidence="2">SMI1/KNR4 family protein</fullName>
    </submittedName>
</protein>
<dbReference type="OrthoDB" id="672028at2"/>
<organism evidence="2 3">
    <name type="scientific">Mucilaginibacter corticis</name>
    <dbReference type="NCBI Taxonomy" id="2597670"/>
    <lineage>
        <taxon>Bacteria</taxon>
        <taxon>Pseudomonadati</taxon>
        <taxon>Bacteroidota</taxon>
        <taxon>Sphingobacteriia</taxon>
        <taxon>Sphingobacteriales</taxon>
        <taxon>Sphingobacteriaceae</taxon>
        <taxon>Mucilaginibacter</taxon>
    </lineage>
</organism>
<evidence type="ECO:0000313" key="2">
    <source>
        <dbReference type="EMBL" id="TSJ44341.1"/>
    </source>
</evidence>
<feature type="domain" description="Knr4/Smi1-like" evidence="1">
    <location>
        <begin position="28"/>
        <end position="120"/>
    </location>
</feature>
<dbReference type="Proteomes" id="UP000318733">
    <property type="component" value="Unassembled WGS sequence"/>
</dbReference>